<dbReference type="Gene3D" id="3.30.1490.20">
    <property type="entry name" value="ATP-grasp fold, A domain"/>
    <property type="match status" value="1"/>
</dbReference>
<dbReference type="EC" id="6.3.2.4" evidence="16"/>
<evidence type="ECO:0000256" key="9">
    <source>
        <dbReference type="ARBA" id="ARBA00022840"/>
    </source>
</evidence>
<keyword evidence="16" id="KW-0963">Cytoplasm</keyword>
<comment type="function">
    <text evidence="3 16">Cell wall formation.</text>
</comment>
<keyword evidence="10" id="KW-0460">Magnesium</keyword>
<evidence type="ECO:0000256" key="16">
    <source>
        <dbReference type="HAMAP-Rule" id="MF_00047"/>
    </source>
</evidence>
<gene>
    <name evidence="16" type="primary">ddl</name>
    <name evidence="19" type="ORF">GCM10023333_29150</name>
</gene>
<keyword evidence="11 16" id="KW-0133">Cell shape</keyword>
<evidence type="ECO:0000256" key="10">
    <source>
        <dbReference type="ARBA" id="ARBA00022842"/>
    </source>
</evidence>
<dbReference type="Gene3D" id="3.30.470.20">
    <property type="entry name" value="ATP-grasp fold, B domain"/>
    <property type="match status" value="1"/>
</dbReference>
<evidence type="ECO:0000256" key="6">
    <source>
        <dbReference type="ARBA" id="ARBA00022598"/>
    </source>
</evidence>
<comment type="cofactor">
    <cofactor evidence="2">
        <name>Mg(2+)</name>
        <dbReference type="ChEBI" id="CHEBI:18420"/>
    </cofactor>
</comment>
<sequence length="331" mass="36540">MIPSHIALLCGGGDTEHEVSLRSADFIEDLLTRFDDLALRRFELDADGIYHDRDGKRYRLTAERSLQSMDDSADVWPLDAVIPCIHGFPGETGDLQASFDLIGLPYLGCGSEASKLCINKISSKLWFSALGIPNTPYCFVTDLADTTRAHAMLAQHGNLFVKAASQGSSVGCYQVATPEALDQALKDALAFGPYVLVEQTLVARELELAAYEIDGELVITAPGEILTPDDAFYSYEEKYDSSSHTETAVKAGDLSDEQIAQMQDYARRAFTGLNLRHLSRIDFFLTRDGEIYLNEINTFPGMTPISMFPKMQAAHGHDNAAFFYRTVKSLL</sequence>
<dbReference type="InterPro" id="IPR000291">
    <property type="entry name" value="D-Ala_lig_Van_CS"/>
</dbReference>
<evidence type="ECO:0000313" key="19">
    <source>
        <dbReference type="EMBL" id="GAA4894173.1"/>
    </source>
</evidence>
<evidence type="ECO:0000256" key="11">
    <source>
        <dbReference type="ARBA" id="ARBA00022960"/>
    </source>
</evidence>
<organism evidence="19 20">
    <name type="scientific">Ferrimonas pelagia</name>
    <dbReference type="NCBI Taxonomy" id="1177826"/>
    <lineage>
        <taxon>Bacteria</taxon>
        <taxon>Pseudomonadati</taxon>
        <taxon>Pseudomonadota</taxon>
        <taxon>Gammaproteobacteria</taxon>
        <taxon>Alteromonadales</taxon>
        <taxon>Ferrimonadaceae</taxon>
        <taxon>Ferrimonas</taxon>
    </lineage>
</organism>
<keyword evidence="12 16" id="KW-0573">Peptidoglycan synthesis</keyword>
<dbReference type="NCBIfam" id="TIGR01205">
    <property type="entry name" value="D_ala_D_alaTIGR"/>
    <property type="match status" value="1"/>
</dbReference>
<comment type="pathway">
    <text evidence="4 16">Cell wall biogenesis; peptidoglycan biosynthesis.</text>
</comment>
<comment type="caution">
    <text evidence="19">The sequence shown here is derived from an EMBL/GenBank/DDBJ whole genome shotgun (WGS) entry which is preliminary data.</text>
</comment>
<dbReference type="PANTHER" id="PTHR23132:SF25">
    <property type="entry name" value="D-ALANINE--D-ALANINE LIGASE A"/>
    <property type="match status" value="1"/>
</dbReference>
<dbReference type="SUPFAM" id="SSF56059">
    <property type="entry name" value="Glutathione synthetase ATP-binding domain-like"/>
    <property type="match status" value="1"/>
</dbReference>
<dbReference type="PROSITE" id="PS00844">
    <property type="entry name" value="DALA_DALA_LIGASE_2"/>
    <property type="match status" value="1"/>
</dbReference>
<dbReference type="PIRSF" id="PIRSF039102">
    <property type="entry name" value="Ddl/VanB"/>
    <property type="match status" value="1"/>
</dbReference>
<dbReference type="GO" id="GO:0016874">
    <property type="term" value="F:ligase activity"/>
    <property type="evidence" value="ECO:0007669"/>
    <property type="project" value="UniProtKB-KW"/>
</dbReference>
<evidence type="ECO:0000259" key="18">
    <source>
        <dbReference type="PROSITE" id="PS50975"/>
    </source>
</evidence>
<dbReference type="Gene3D" id="3.40.50.20">
    <property type="match status" value="1"/>
</dbReference>
<evidence type="ECO:0000256" key="2">
    <source>
        <dbReference type="ARBA" id="ARBA00001946"/>
    </source>
</evidence>
<dbReference type="HAMAP" id="MF_00047">
    <property type="entry name" value="Dala_Dala_lig"/>
    <property type="match status" value="1"/>
</dbReference>
<evidence type="ECO:0000256" key="8">
    <source>
        <dbReference type="ARBA" id="ARBA00022741"/>
    </source>
</evidence>
<dbReference type="InterPro" id="IPR011761">
    <property type="entry name" value="ATP-grasp"/>
</dbReference>
<keyword evidence="9 17" id="KW-0067">ATP-binding</keyword>
<dbReference type="InterPro" id="IPR011127">
    <property type="entry name" value="Dala_Dala_lig_N"/>
</dbReference>
<dbReference type="PROSITE" id="PS50975">
    <property type="entry name" value="ATP_GRASP"/>
    <property type="match status" value="1"/>
</dbReference>
<dbReference type="Pfam" id="PF07478">
    <property type="entry name" value="Dala_Dala_lig_C"/>
    <property type="match status" value="1"/>
</dbReference>
<dbReference type="PROSITE" id="PS00843">
    <property type="entry name" value="DALA_DALA_LIGASE_1"/>
    <property type="match status" value="1"/>
</dbReference>
<evidence type="ECO:0000256" key="12">
    <source>
        <dbReference type="ARBA" id="ARBA00022984"/>
    </source>
</evidence>
<keyword evidence="20" id="KW-1185">Reference proteome</keyword>
<evidence type="ECO:0000256" key="15">
    <source>
        <dbReference type="ARBA" id="ARBA00047614"/>
    </source>
</evidence>
<comment type="similarity">
    <text evidence="5 16">Belongs to the D-alanine--D-alanine ligase family.</text>
</comment>
<comment type="subcellular location">
    <subcellularLocation>
        <location evidence="16">Cytoplasm</location>
    </subcellularLocation>
</comment>
<feature type="domain" description="ATP-grasp" evidence="18">
    <location>
        <begin position="124"/>
        <end position="328"/>
    </location>
</feature>
<evidence type="ECO:0000256" key="5">
    <source>
        <dbReference type="ARBA" id="ARBA00010871"/>
    </source>
</evidence>
<dbReference type="SUPFAM" id="SSF52440">
    <property type="entry name" value="PreATP-grasp domain"/>
    <property type="match status" value="1"/>
</dbReference>
<dbReference type="EMBL" id="BAABJZ010000092">
    <property type="protein sequence ID" value="GAA4894173.1"/>
    <property type="molecule type" value="Genomic_DNA"/>
</dbReference>
<reference evidence="20" key="1">
    <citation type="journal article" date="2019" name="Int. J. Syst. Evol. Microbiol.">
        <title>The Global Catalogue of Microorganisms (GCM) 10K type strain sequencing project: providing services to taxonomists for standard genome sequencing and annotation.</title>
        <authorList>
            <consortium name="The Broad Institute Genomics Platform"/>
            <consortium name="The Broad Institute Genome Sequencing Center for Infectious Disease"/>
            <person name="Wu L."/>
            <person name="Ma J."/>
        </authorList>
    </citation>
    <scope>NUCLEOTIDE SEQUENCE [LARGE SCALE GENOMIC DNA]</scope>
    <source>
        <strain evidence="20">JCM 18401</strain>
    </source>
</reference>
<dbReference type="InterPro" id="IPR016185">
    <property type="entry name" value="PreATP-grasp_dom_sf"/>
</dbReference>
<accession>A0ABP9F5T2</accession>
<evidence type="ECO:0000256" key="14">
    <source>
        <dbReference type="ARBA" id="ARBA00023316"/>
    </source>
</evidence>
<keyword evidence="13" id="KW-0464">Manganese</keyword>
<evidence type="ECO:0000256" key="3">
    <source>
        <dbReference type="ARBA" id="ARBA00003921"/>
    </source>
</evidence>
<name>A0ABP9F5T2_9GAMM</name>
<evidence type="ECO:0000313" key="20">
    <source>
        <dbReference type="Proteomes" id="UP001499988"/>
    </source>
</evidence>
<dbReference type="NCBIfam" id="NF002527">
    <property type="entry name" value="PRK01966.1-3"/>
    <property type="match status" value="1"/>
</dbReference>
<evidence type="ECO:0000256" key="17">
    <source>
        <dbReference type="PROSITE-ProRule" id="PRU00409"/>
    </source>
</evidence>
<dbReference type="Proteomes" id="UP001499988">
    <property type="component" value="Unassembled WGS sequence"/>
</dbReference>
<dbReference type="InterPro" id="IPR013815">
    <property type="entry name" value="ATP_grasp_subdomain_1"/>
</dbReference>
<dbReference type="PANTHER" id="PTHR23132">
    <property type="entry name" value="D-ALANINE--D-ALANINE LIGASE"/>
    <property type="match status" value="1"/>
</dbReference>
<evidence type="ECO:0000256" key="1">
    <source>
        <dbReference type="ARBA" id="ARBA00001936"/>
    </source>
</evidence>
<proteinExistence type="inferred from homology"/>
<keyword evidence="8 17" id="KW-0547">Nucleotide-binding</keyword>
<protein>
    <recommendedName>
        <fullName evidence="16">D-alanine--D-alanine ligase</fullName>
        <ecNumber evidence="16">6.3.2.4</ecNumber>
    </recommendedName>
    <alternativeName>
        <fullName evidence="16">D-Ala-D-Ala ligase</fullName>
    </alternativeName>
    <alternativeName>
        <fullName evidence="16">D-alanylalanine synthetase</fullName>
    </alternativeName>
</protein>
<comment type="cofactor">
    <cofactor evidence="1">
        <name>Mn(2+)</name>
        <dbReference type="ChEBI" id="CHEBI:29035"/>
    </cofactor>
</comment>
<keyword evidence="14 16" id="KW-0961">Cell wall biogenesis/degradation</keyword>
<keyword evidence="6 16" id="KW-0436">Ligase</keyword>
<evidence type="ECO:0000256" key="13">
    <source>
        <dbReference type="ARBA" id="ARBA00023211"/>
    </source>
</evidence>
<comment type="catalytic activity">
    <reaction evidence="15 16">
        <text>2 D-alanine + ATP = D-alanyl-D-alanine + ADP + phosphate + H(+)</text>
        <dbReference type="Rhea" id="RHEA:11224"/>
        <dbReference type="ChEBI" id="CHEBI:15378"/>
        <dbReference type="ChEBI" id="CHEBI:30616"/>
        <dbReference type="ChEBI" id="CHEBI:43474"/>
        <dbReference type="ChEBI" id="CHEBI:57416"/>
        <dbReference type="ChEBI" id="CHEBI:57822"/>
        <dbReference type="ChEBI" id="CHEBI:456216"/>
        <dbReference type="EC" id="6.3.2.4"/>
    </reaction>
</comment>
<evidence type="ECO:0000256" key="7">
    <source>
        <dbReference type="ARBA" id="ARBA00022723"/>
    </source>
</evidence>
<dbReference type="RefSeq" id="WP_345336169.1">
    <property type="nucleotide sequence ID" value="NZ_BAABJZ010000092.1"/>
</dbReference>
<dbReference type="Pfam" id="PF01820">
    <property type="entry name" value="Dala_Dala_lig_N"/>
    <property type="match status" value="1"/>
</dbReference>
<dbReference type="InterPro" id="IPR005905">
    <property type="entry name" value="D_ala_D_ala"/>
</dbReference>
<evidence type="ECO:0000256" key="4">
    <source>
        <dbReference type="ARBA" id="ARBA00004752"/>
    </source>
</evidence>
<dbReference type="InterPro" id="IPR011095">
    <property type="entry name" value="Dala_Dala_lig_C"/>
</dbReference>
<keyword evidence="7" id="KW-0479">Metal-binding</keyword>